<evidence type="ECO:0000256" key="5">
    <source>
        <dbReference type="ARBA" id="ARBA00023292"/>
    </source>
</evidence>
<dbReference type="GO" id="GO:0005604">
    <property type="term" value="C:basement membrane"/>
    <property type="evidence" value="ECO:0007669"/>
    <property type="project" value="UniProtKB-ARBA"/>
</dbReference>
<evidence type="ECO:0000313" key="8">
    <source>
        <dbReference type="WBParaSite" id="sdigi.contig163.g5484.t1"/>
    </source>
</evidence>
<name>A0A915PGU8_9BILA</name>
<evidence type="ECO:0000259" key="6">
    <source>
        <dbReference type="SMART" id="SM00180"/>
    </source>
</evidence>
<organism evidence="7 8">
    <name type="scientific">Setaria digitata</name>
    <dbReference type="NCBI Taxonomy" id="48799"/>
    <lineage>
        <taxon>Eukaryota</taxon>
        <taxon>Metazoa</taxon>
        <taxon>Ecdysozoa</taxon>
        <taxon>Nematoda</taxon>
        <taxon>Chromadorea</taxon>
        <taxon>Rhabditida</taxon>
        <taxon>Spirurina</taxon>
        <taxon>Spiruromorpha</taxon>
        <taxon>Filarioidea</taxon>
        <taxon>Setariidae</taxon>
        <taxon>Setaria</taxon>
    </lineage>
</organism>
<dbReference type="InterPro" id="IPR032487">
    <property type="entry name" value="ABA-1_nematode"/>
</dbReference>
<dbReference type="PANTHER" id="PTHR10574">
    <property type="entry name" value="NETRIN/LAMININ-RELATED"/>
    <property type="match status" value="1"/>
</dbReference>
<evidence type="ECO:0000256" key="3">
    <source>
        <dbReference type="ARBA" id="ARBA00023157"/>
    </source>
</evidence>
<keyword evidence="3" id="KW-1015">Disulfide bond</keyword>
<dbReference type="SUPFAM" id="SSF57196">
    <property type="entry name" value="EGF/Laminin"/>
    <property type="match status" value="2"/>
</dbReference>
<keyword evidence="2" id="KW-0677">Repeat</keyword>
<dbReference type="FunFam" id="2.10.25.10:FF:000188">
    <property type="entry name" value="Laminin subunit gamma 2"/>
    <property type="match status" value="2"/>
</dbReference>
<dbReference type="InterPro" id="IPR002049">
    <property type="entry name" value="LE_dom"/>
</dbReference>
<evidence type="ECO:0000256" key="2">
    <source>
        <dbReference type="ARBA" id="ARBA00022737"/>
    </source>
</evidence>
<feature type="domain" description="Laminin EGF-like" evidence="6">
    <location>
        <begin position="554"/>
        <end position="600"/>
    </location>
</feature>
<dbReference type="InterPro" id="IPR056863">
    <property type="entry name" value="LMN_ATRN_NET-like_EGF"/>
</dbReference>
<keyword evidence="1" id="KW-0732">Signal</keyword>
<dbReference type="InterPro" id="IPR038289">
    <property type="entry name" value="DVA-1_sf"/>
</dbReference>
<dbReference type="GO" id="GO:0009888">
    <property type="term" value="P:tissue development"/>
    <property type="evidence" value="ECO:0007669"/>
    <property type="project" value="TreeGrafter"/>
</dbReference>
<dbReference type="GO" id="GO:0009887">
    <property type="term" value="P:animal organ morphogenesis"/>
    <property type="evidence" value="ECO:0007669"/>
    <property type="project" value="TreeGrafter"/>
</dbReference>
<keyword evidence="7" id="KW-1185">Reference proteome</keyword>
<evidence type="ECO:0000256" key="1">
    <source>
        <dbReference type="ARBA" id="ARBA00022729"/>
    </source>
</evidence>
<dbReference type="PANTHER" id="PTHR10574:SF406">
    <property type="entry name" value="LAMININ SUBUNIT ALPHA 5"/>
    <property type="match status" value="1"/>
</dbReference>
<evidence type="ECO:0000313" key="7">
    <source>
        <dbReference type="Proteomes" id="UP000887581"/>
    </source>
</evidence>
<keyword evidence="5" id="KW-0424">Laminin EGF-like domain</keyword>
<dbReference type="Pfam" id="PF16469">
    <property type="entry name" value="NPA"/>
    <property type="match status" value="3"/>
</dbReference>
<evidence type="ECO:0000256" key="4">
    <source>
        <dbReference type="ARBA" id="ARBA00023180"/>
    </source>
</evidence>
<sequence>MFIFVFLSCSGRLIEIYHMAHRNEYQKIPLAIQDDDYVDEFFVRNEQFTKIQKVISNKKRTKRNVKPRIRPIETENFESDEREDVLLAIPVDAFREEGGNEKWEQIGNLNMWKWLTLEQVYMLNKLYKTTGDIAVVLEKAYALLLKTDGGLREMAVRSFRETCKELSRVILGNRNYDLIAEMYNFGRTGAEISRKLNQFYVGLSEMNKKFADMIAPTCMLVYNIRESRSLRSPRKINADNLFIKQIHWFTREQQDEIETMLAAGSPSKNLLAKILGYYDNLDSLSQEKVSQELKQLCQDRVKRLLGADGFEMLKTMYKESTRPELLVIKFTQLVGNLTNENQRLEAEQVGTFCQKIYGIERFDLGELTSWLTSDQKLELGHLIQDHDISDDVVYERIFEFYEKAEHKKKMDAQKVIESGCKRFVSRMFGDEIATKLEEHRSDGNYTAQMLSAELAMYTAEIKDKKNRLKAEKSIPICNRIYLGYKGDCFCNGHSSICGPFTYQCLNCADNTFGIQCEKCLDGFEGSALIDGMGCVSTRTSIRIGHMIGTDADSDRTGHSGMADPNTLHIESCLHNTTGSQCENCAEGFYGDATQGTVEDCIPCPCPDGGDCFINGDALVECRKCPSGTYGTTCELQLQSTREEKIIGVII</sequence>
<dbReference type="CDD" id="cd00055">
    <property type="entry name" value="EGF_Lam"/>
    <property type="match status" value="2"/>
</dbReference>
<dbReference type="Proteomes" id="UP000887581">
    <property type="component" value="Unplaced"/>
</dbReference>
<dbReference type="Gene3D" id="1.10.533.30">
    <property type="entry name" value="Nematode polyprotein allergen ABA-1"/>
    <property type="match status" value="3"/>
</dbReference>
<dbReference type="AlphaFoldDB" id="A0A915PGU8"/>
<keyword evidence="4" id="KW-0325">Glycoprotein</keyword>
<dbReference type="SMART" id="SM00180">
    <property type="entry name" value="EGF_Lam"/>
    <property type="match status" value="2"/>
</dbReference>
<accession>A0A915PGU8</accession>
<proteinExistence type="predicted"/>
<dbReference type="Gene3D" id="2.10.25.10">
    <property type="entry name" value="Laminin"/>
    <property type="match status" value="2"/>
</dbReference>
<reference evidence="8" key="1">
    <citation type="submission" date="2022-11" db="UniProtKB">
        <authorList>
            <consortium name="WormBaseParasite"/>
        </authorList>
    </citation>
    <scope>IDENTIFICATION</scope>
</reference>
<protein>
    <submittedName>
        <fullName evidence="8">Laminin EGF-like domain-containing protein</fullName>
    </submittedName>
</protein>
<dbReference type="WBParaSite" id="sdigi.contig163.g5484.t1">
    <property type="protein sequence ID" value="sdigi.contig163.g5484.t1"/>
    <property type="gene ID" value="sdigi.contig163.g5484"/>
</dbReference>
<feature type="domain" description="Laminin EGF-like" evidence="6">
    <location>
        <begin position="488"/>
        <end position="534"/>
    </location>
</feature>
<dbReference type="Pfam" id="PF24973">
    <property type="entry name" value="EGF_LMN_ATRN"/>
    <property type="match status" value="2"/>
</dbReference>
<dbReference type="InterPro" id="IPR050440">
    <property type="entry name" value="Laminin/Netrin_ECM"/>
</dbReference>